<comment type="caution">
    <text evidence="1">The sequence shown here is derived from an EMBL/GenBank/DDBJ whole genome shotgun (WGS) entry which is preliminary data.</text>
</comment>
<reference evidence="1 2" key="1">
    <citation type="journal article" date="2019" name="Commun. Biol.">
        <title>The bagworm genome reveals a unique fibroin gene that provides high tensile strength.</title>
        <authorList>
            <person name="Kono N."/>
            <person name="Nakamura H."/>
            <person name="Ohtoshi R."/>
            <person name="Tomita M."/>
            <person name="Numata K."/>
            <person name="Arakawa K."/>
        </authorList>
    </citation>
    <scope>NUCLEOTIDE SEQUENCE [LARGE SCALE GENOMIC DNA]</scope>
</reference>
<sequence length="84" mass="9487">MLIYSRCRPSASGLIARVAPPRRLSYKPGASRYYLFRAVACREAYLFSIADRAAVRVTEARSIATGRRRLTWRGAFPQSAKGHR</sequence>
<dbReference type="AlphaFoldDB" id="A0A4C1Z7T7"/>
<name>A0A4C1Z7T7_EUMVA</name>
<evidence type="ECO:0000313" key="2">
    <source>
        <dbReference type="Proteomes" id="UP000299102"/>
    </source>
</evidence>
<evidence type="ECO:0000313" key="1">
    <source>
        <dbReference type="EMBL" id="GBP84646.1"/>
    </source>
</evidence>
<dbReference type="Proteomes" id="UP000299102">
    <property type="component" value="Unassembled WGS sequence"/>
</dbReference>
<gene>
    <name evidence="1" type="ORF">EVAR_65572_1</name>
</gene>
<accession>A0A4C1Z7T7</accession>
<dbReference type="EMBL" id="BGZK01001691">
    <property type="protein sequence ID" value="GBP84646.1"/>
    <property type="molecule type" value="Genomic_DNA"/>
</dbReference>
<keyword evidence="2" id="KW-1185">Reference proteome</keyword>
<organism evidence="1 2">
    <name type="scientific">Eumeta variegata</name>
    <name type="common">Bagworm moth</name>
    <name type="synonym">Eumeta japonica</name>
    <dbReference type="NCBI Taxonomy" id="151549"/>
    <lineage>
        <taxon>Eukaryota</taxon>
        <taxon>Metazoa</taxon>
        <taxon>Ecdysozoa</taxon>
        <taxon>Arthropoda</taxon>
        <taxon>Hexapoda</taxon>
        <taxon>Insecta</taxon>
        <taxon>Pterygota</taxon>
        <taxon>Neoptera</taxon>
        <taxon>Endopterygota</taxon>
        <taxon>Lepidoptera</taxon>
        <taxon>Glossata</taxon>
        <taxon>Ditrysia</taxon>
        <taxon>Tineoidea</taxon>
        <taxon>Psychidae</taxon>
        <taxon>Oiketicinae</taxon>
        <taxon>Eumeta</taxon>
    </lineage>
</organism>
<proteinExistence type="predicted"/>
<protein>
    <submittedName>
        <fullName evidence="1">Uncharacterized protein</fullName>
    </submittedName>
</protein>